<comment type="caution">
    <text evidence="8">The sequence shown here is derived from an EMBL/GenBank/DDBJ whole genome shotgun (WGS) entry which is preliminary data.</text>
</comment>
<name>A0A369UK19_9GAMM</name>
<keyword evidence="9" id="KW-1185">Reference proteome</keyword>
<keyword evidence="1" id="KW-0677">Repeat</keyword>
<feature type="repeat" description="TPR" evidence="4">
    <location>
        <begin position="97"/>
        <end position="130"/>
    </location>
</feature>
<accession>A0A369UK19</accession>
<evidence type="ECO:0000256" key="2">
    <source>
        <dbReference type="ARBA" id="ARBA00022748"/>
    </source>
</evidence>
<dbReference type="SUPFAM" id="SSF48452">
    <property type="entry name" value="TPR-like"/>
    <property type="match status" value="1"/>
</dbReference>
<evidence type="ECO:0000313" key="9">
    <source>
        <dbReference type="Proteomes" id="UP000253782"/>
    </source>
</evidence>
<dbReference type="Proteomes" id="UP000253782">
    <property type="component" value="Unassembled WGS sequence"/>
</dbReference>
<keyword evidence="5" id="KW-0812">Transmembrane</keyword>
<gene>
    <name evidence="8" type="ORF">DVJ77_12265</name>
</gene>
<feature type="transmembrane region" description="Helical" evidence="5">
    <location>
        <begin position="6"/>
        <end position="25"/>
    </location>
</feature>
<keyword evidence="2" id="KW-0201">Cytochrome c-type biogenesis</keyword>
<keyword evidence="5" id="KW-1133">Transmembrane helix</keyword>
<evidence type="ECO:0000256" key="1">
    <source>
        <dbReference type="ARBA" id="ARBA00022737"/>
    </source>
</evidence>
<reference evidence="8 9" key="1">
    <citation type="submission" date="2018-07" db="EMBL/GenBank/DDBJ databases">
        <title>Dyella tabacisoli L4-6T, whole genome shotgun sequence.</title>
        <authorList>
            <person name="Zhou X.-K."/>
            <person name="Li W.-J."/>
            <person name="Duan Y.-Q."/>
        </authorList>
    </citation>
    <scope>NUCLEOTIDE SEQUENCE [LARGE SCALE GENOMIC DNA]</scope>
    <source>
        <strain evidence="8 9">L4-6</strain>
    </source>
</reference>
<organism evidence="8 9">
    <name type="scientific">Dyella tabacisoli</name>
    <dbReference type="NCBI Taxonomy" id="2282381"/>
    <lineage>
        <taxon>Bacteria</taxon>
        <taxon>Pseudomonadati</taxon>
        <taxon>Pseudomonadota</taxon>
        <taxon>Gammaproteobacteria</taxon>
        <taxon>Lysobacterales</taxon>
        <taxon>Rhodanobacteraceae</taxon>
        <taxon>Dyella</taxon>
    </lineage>
</organism>
<dbReference type="InterPro" id="IPR011990">
    <property type="entry name" value="TPR-like_helical_dom_sf"/>
</dbReference>
<evidence type="ECO:0000259" key="6">
    <source>
        <dbReference type="Pfam" id="PF23892"/>
    </source>
</evidence>
<dbReference type="AlphaFoldDB" id="A0A369UK19"/>
<keyword evidence="3 4" id="KW-0802">TPR repeat</keyword>
<dbReference type="InterPro" id="IPR056413">
    <property type="entry name" value="TPR_CcmH_CycH"/>
</dbReference>
<feature type="transmembrane region" description="Helical" evidence="5">
    <location>
        <begin position="37"/>
        <end position="57"/>
    </location>
</feature>
<dbReference type="InterPro" id="IPR019734">
    <property type="entry name" value="TPR_rpt"/>
</dbReference>
<dbReference type="EMBL" id="QQAH01000011">
    <property type="protein sequence ID" value="RDD81102.1"/>
    <property type="molecule type" value="Genomic_DNA"/>
</dbReference>
<dbReference type="InterPro" id="IPR051263">
    <property type="entry name" value="C-type_cytochrome_biogenesis"/>
</dbReference>
<dbReference type="Pfam" id="PF23914">
    <property type="entry name" value="TPR_CcmH_CycH"/>
    <property type="match status" value="1"/>
</dbReference>
<sequence>MKLAFYLAAAAMIATALALLLLPLIRHGRRLGRPRSVFVIALLVAFALPLATVGLYLKIGTPVALNGVISPPQESPFDIDQAVAEMRDHLAQKPDDLQGWMLLAQTYGAMRRPGDARDAYDQALRLDANNTTAMIGWAEADSMKRDDHRIDGRSRELLEQAVKLEPNSQRALWLLGISDFQQEHFADAAATWRRLLPLLEPGSNVAKSVAQQIALADARAGATAAPAEATQTAMATPALQVQVALAPALKDKLGAGDTLFIYARAEQGPPMPLAVVRMQADALPATVTLTDAMAMTPQLKLSSVPRVFVGARISKSGQPIAQPGDLEGNAGVIDVNSKTPIKISIDKVH</sequence>
<feature type="domain" description="Cytochrome c-type biogenesis protein H Ig-like" evidence="6">
    <location>
        <begin position="239"/>
        <end position="346"/>
    </location>
</feature>
<feature type="domain" description="Cytochrome c-type biogenesis protein H TPR" evidence="7">
    <location>
        <begin position="84"/>
        <end position="203"/>
    </location>
</feature>
<dbReference type="OrthoDB" id="9776053at2"/>
<dbReference type="GO" id="GO:0017004">
    <property type="term" value="P:cytochrome complex assembly"/>
    <property type="evidence" value="ECO:0007669"/>
    <property type="project" value="UniProtKB-KW"/>
</dbReference>
<evidence type="ECO:0000313" key="8">
    <source>
        <dbReference type="EMBL" id="RDD81102.1"/>
    </source>
</evidence>
<evidence type="ECO:0000256" key="3">
    <source>
        <dbReference type="ARBA" id="ARBA00022803"/>
    </source>
</evidence>
<evidence type="ECO:0000259" key="7">
    <source>
        <dbReference type="Pfam" id="PF23914"/>
    </source>
</evidence>
<dbReference type="Pfam" id="PF23892">
    <property type="entry name" value="Ig_CycH"/>
    <property type="match status" value="1"/>
</dbReference>
<dbReference type="RefSeq" id="WP_114845813.1">
    <property type="nucleotide sequence ID" value="NZ_JBHSPE010000020.1"/>
</dbReference>
<evidence type="ECO:0000256" key="5">
    <source>
        <dbReference type="SAM" id="Phobius"/>
    </source>
</evidence>
<protein>
    <submittedName>
        <fullName evidence="8">Uncharacterized protein</fullName>
    </submittedName>
</protein>
<dbReference type="Gene3D" id="1.25.40.10">
    <property type="entry name" value="Tetratricopeptide repeat domain"/>
    <property type="match status" value="1"/>
</dbReference>
<evidence type="ECO:0000256" key="4">
    <source>
        <dbReference type="PROSITE-ProRule" id="PRU00339"/>
    </source>
</evidence>
<dbReference type="PANTHER" id="PTHR47870:SF1">
    <property type="entry name" value="CYTOCHROME C-TYPE BIOGENESIS PROTEIN CCMH"/>
    <property type="match status" value="1"/>
</dbReference>
<dbReference type="PROSITE" id="PS50005">
    <property type="entry name" value="TPR"/>
    <property type="match status" value="1"/>
</dbReference>
<dbReference type="InterPro" id="IPR056412">
    <property type="entry name" value="Ig_CycH"/>
</dbReference>
<keyword evidence="5" id="KW-0472">Membrane</keyword>
<dbReference type="PANTHER" id="PTHR47870">
    <property type="entry name" value="CYTOCHROME C-TYPE BIOGENESIS PROTEIN CCMH"/>
    <property type="match status" value="1"/>
</dbReference>
<proteinExistence type="predicted"/>